<dbReference type="Gene3D" id="3.20.20.410">
    <property type="entry name" value="Protein of unknown function UPF0759"/>
    <property type="match status" value="1"/>
</dbReference>
<dbReference type="PANTHER" id="PTHR30348">
    <property type="entry name" value="UNCHARACTERIZED PROTEIN YECE"/>
    <property type="match status" value="1"/>
</dbReference>
<keyword evidence="2" id="KW-1185">Reference proteome</keyword>
<proteinExistence type="predicted"/>
<dbReference type="AlphaFoldDB" id="A0A255ZG38"/>
<dbReference type="Pfam" id="PF01904">
    <property type="entry name" value="DUF72"/>
    <property type="match status" value="1"/>
</dbReference>
<accession>A0A255ZG38</accession>
<dbReference type="InterPro" id="IPR036520">
    <property type="entry name" value="UPF0759_sf"/>
</dbReference>
<sequence length="249" mass="29187">MMQGKIHIGTSGWSYKHWRGNFYPAEVKVKDHFTHFKKFFNTVELNNPFYHLPPRQTFEKWYNSTPDDFVFAVKANRYITHLKKLRNADESLAYFLQNAEGLQQKLGVILFQLPPGWQLDLERFRDFLQLLPARHRYTFEFRNATWYTGEVFSLLKQHNCAFCIYELAGHISPLEVTADFIYIRLHGPGGKYQGSYSEEALQWWAASCKSWSASGKDVYIYFDNDQEGYAAFNALRLMELVAPAIKNPQ</sequence>
<evidence type="ECO:0000313" key="2">
    <source>
        <dbReference type="Proteomes" id="UP000216605"/>
    </source>
</evidence>
<dbReference type="SUPFAM" id="SSF117396">
    <property type="entry name" value="TM1631-like"/>
    <property type="match status" value="1"/>
</dbReference>
<organism evidence="1 2">
    <name type="scientific">Flavobacterium cyanobacteriorum</name>
    <dbReference type="NCBI Taxonomy" id="2022802"/>
    <lineage>
        <taxon>Bacteria</taxon>
        <taxon>Pseudomonadati</taxon>
        <taxon>Bacteroidota</taxon>
        <taxon>Flavobacteriia</taxon>
        <taxon>Flavobacteriales</taxon>
        <taxon>Flavobacteriaceae</taxon>
        <taxon>Flavobacterium</taxon>
    </lineage>
</organism>
<dbReference type="InterPro" id="IPR002763">
    <property type="entry name" value="DUF72"/>
</dbReference>
<protein>
    <recommendedName>
        <fullName evidence="3">DUF72 domain-containing protein</fullName>
    </recommendedName>
</protein>
<dbReference type="Proteomes" id="UP000216605">
    <property type="component" value="Unassembled WGS sequence"/>
</dbReference>
<dbReference type="EMBL" id="NOXV01000210">
    <property type="protein sequence ID" value="OYQ39550.1"/>
    <property type="molecule type" value="Genomic_DNA"/>
</dbReference>
<comment type="caution">
    <text evidence="1">The sequence shown here is derived from an EMBL/GenBank/DDBJ whole genome shotgun (WGS) entry which is preliminary data.</text>
</comment>
<gene>
    <name evidence="1" type="ORF">CHU92_04660</name>
</gene>
<evidence type="ECO:0000313" key="1">
    <source>
        <dbReference type="EMBL" id="OYQ39550.1"/>
    </source>
</evidence>
<reference evidence="1 2" key="1">
    <citation type="submission" date="2017-07" db="EMBL/GenBank/DDBJ databases">
        <title>Flavobacterium cyanobacteriorum sp. nov., isolated from cyanobacterial aggregates in a eutrophic lake.</title>
        <authorList>
            <person name="Cai H."/>
        </authorList>
    </citation>
    <scope>NUCLEOTIDE SEQUENCE [LARGE SCALE GENOMIC DNA]</scope>
    <source>
        <strain evidence="1 2">TH021</strain>
    </source>
</reference>
<name>A0A255ZG38_9FLAO</name>
<dbReference type="PANTHER" id="PTHR30348:SF4">
    <property type="entry name" value="DUF72 DOMAIN-CONTAINING PROTEIN"/>
    <property type="match status" value="1"/>
</dbReference>
<evidence type="ECO:0008006" key="3">
    <source>
        <dbReference type="Google" id="ProtNLM"/>
    </source>
</evidence>
<dbReference type="OrthoDB" id="9780310at2"/>